<evidence type="ECO:0000259" key="3">
    <source>
        <dbReference type="Pfam" id="PF00501"/>
    </source>
</evidence>
<evidence type="ECO:0000313" key="7">
    <source>
        <dbReference type="Proteomes" id="UP000199800"/>
    </source>
</evidence>
<dbReference type="InterPro" id="IPR020845">
    <property type="entry name" value="AMP-binding_CS"/>
</dbReference>
<dbReference type="SUPFAM" id="SSF55469">
    <property type="entry name" value="FMN-dependent nitroreductase-like"/>
    <property type="match status" value="1"/>
</dbReference>
<dbReference type="SUPFAM" id="SSF56801">
    <property type="entry name" value="Acetyl-CoA synthetase-like"/>
    <property type="match status" value="1"/>
</dbReference>
<dbReference type="Gene3D" id="3.30.300.30">
    <property type="match status" value="1"/>
</dbReference>
<dbReference type="Proteomes" id="UP000199800">
    <property type="component" value="Unassembled WGS sequence"/>
</dbReference>
<gene>
    <name evidence="6" type="ORF">SAMN04487772_105114</name>
</gene>
<keyword evidence="2" id="KW-0436">Ligase</keyword>
<reference evidence="6 7" key="1">
    <citation type="submission" date="2016-10" db="EMBL/GenBank/DDBJ databases">
        <authorList>
            <person name="de Groot N.N."/>
        </authorList>
    </citation>
    <scope>NUCLEOTIDE SEQUENCE [LARGE SCALE GENOMIC DNA]</scope>
    <source>
        <strain evidence="6 7">DSM 1801</strain>
    </source>
</reference>
<evidence type="ECO:0000256" key="1">
    <source>
        <dbReference type="ARBA" id="ARBA00006432"/>
    </source>
</evidence>
<accession>A0A1I0AFU2</accession>
<dbReference type="STRING" id="29364.SAMN04487772_105114"/>
<dbReference type="GO" id="GO:0016491">
    <property type="term" value="F:oxidoreductase activity"/>
    <property type="evidence" value="ECO:0007669"/>
    <property type="project" value="InterPro"/>
</dbReference>
<dbReference type="RefSeq" id="WP_092477042.1">
    <property type="nucleotide sequence ID" value="NZ_FOHN01000005.1"/>
</dbReference>
<dbReference type="InterPro" id="IPR045851">
    <property type="entry name" value="AMP-bd_C_sf"/>
</dbReference>
<dbReference type="Pfam" id="PF00501">
    <property type="entry name" value="AMP-binding"/>
    <property type="match status" value="1"/>
</dbReference>
<dbReference type="CDD" id="cd02062">
    <property type="entry name" value="Nitro_FMN_reductase"/>
    <property type="match status" value="1"/>
</dbReference>
<evidence type="ECO:0000259" key="5">
    <source>
        <dbReference type="Pfam" id="PF13193"/>
    </source>
</evidence>
<dbReference type="Gene3D" id="3.40.109.10">
    <property type="entry name" value="NADH Oxidase"/>
    <property type="match status" value="1"/>
</dbReference>
<dbReference type="GO" id="GO:0006631">
    <property type="term" value="P:fatty acid metabolic process"/>
    <property type="evidence" value="ECO:0007669"/>
    <property type="project" value="TreeGrafter"/>
</dbReference>
<dbReference type="EMBL" id="FOHN01000005">
    <property type="protein sequence ID" value="SES92558.1"/>
    <property type="molecule type" value="Genomic_DNA"/>
</dbReference>
<dbReference type="PANTHER" id="PTHR43201">
    <property type="entry name" value="ACYL-COA SYNTHETASE"/>
    <property type="match status" value="1"/>
</dbReference>
<dbReference type="PROSITE" id="PS00455">
    <property type="entry name" value="AMP_BINDING"/>
    <property type="match status" value="1"/>
</dbReference>
<feature type="domain" description="AMP-binding enzyme C-terminal" evidence="5">
    <location>
        <begin position="409"/>
        <end position="491"/>
    </location>
</feature>
<dbReference type="InterPro" id="IPR042099">
    <property type="entry name" value="ANL_N_sf"/>
</dbReference>
<evidence type="ECO:0000256" key="2">
    <source>
        <dbReference type="ARBA" id="ARBA00022598"/>
    </source>
</evidence>
<proteinExistence type="inferred from homology"/>
<dbReference type="Gene3D" id="3.40.50.12780">
    <property type="entry name" value="N-terminal domain of ligase-like"/>
    <property type="match status" value="1"/>
</dbReference>
<dbReference type="CDD" id="cd04433">
    <property type="entry name" value="AFD_class_I"/>
    <property type="match status" value="1"/>
</dbReference>
<dbReference type="Pfam" id="PF00881">
    <property type="entry name" value="Nitroreductase"/>
    <property type="match status" value="1"/>
</dbReference>
<feature type="domain" description="AMP-dependent synthetase/ligase" evidence="3">
    <location>
        <begin position="11"/>
        <end position="359"/>
    </location>
</feature>
<protein>
    <submittedName>
        <fullName evidence="6">Long-chain acyl-CoA synthetase</fullName>
    </submittedName>
</protein>
<dbReference type="PANTHER" id="PTHR43201:SF5">
    <property type="entry name" value="MEDIUM-CHAIN ACYL-COA LIGASE ACSF2, MITOCHONDRIAL"/>
    <property type="match status" value="1"/>
</dbReference>
<dbReference type="OrthoDB" id="9803968at2"/>
<dbReference type="InterPro" id="IPR000415">
    <property type="entry name" value="Nitroreductase-like"/>
</dbReference>
<dbReference type="Pfam" id="PF13193">
    <property type="entry name" value="AMP-binding_C"/>
    <property type="match status" value="1"/>
</dbReference>
<feature type="domain" description="Nitroreductase" evidence="4">
    <location>
        <begin position="517"/>
        <end position="665"/>
    </location>
</feature>
<dbReference type="InterPro" id="IPR000873">
    <property type="entry name" value="AMP-dep_synth/lig_dom"/>
</dbReference>
<dbReference type="GO" id="GO:0031956">
    <property type="term" value="F:medium-chain fatty acid-CoA ligase activity"/>
    <property type="evidence" value="ECO:0007669"/>
    <property type="project" value="TreeGrafter"/>
</dbReference>
<dbReference type="AlphaFoldDB" id="A0A1I0AFU2"/>
<keyword evidence="7" id="KW-1185">Reference proteome</keyword>
<evidence type="ECO:0000313" key="6">
    <source>
        <dbReference type="EMBL" id="SES92558.1"/>
    </source>
</evidence>
<evidence type="ECO:0000259" key="4">
    <source>
        <dbReference type="Pfam" id="PF00881"/>
    </source>
</evidence>
<sequence length="683" mass="76962">MKSLNQYICDHALSQPKKTALIHKDEQLSYSQLVEKVREVSAYLLQLGMKEKDKVLLSALAKPEYIICFLAVQNIGGITVPVDRTVKGDSIQYLADTTGAKFFFTSSKRNYQKVEVIDYQKMMEESSQNKQETAIWEQMHSTDNISEILFTSGSTGTPKGVMFSEKGMASNTWNTINGIGMKEEDVILLSLPLSHSFGLRVMRASLVIGATIVLQNGSSYGKETVRNIMEHSCTGYACVTASMKMMLEQIGEADLAKTLGKLRYIEFSAGAVSFQDREYFSNLLPDTELHNTWGSTETGGCFFLNFSKQKDKLKSMGKPLDTVKAKIMDKDGMKELEGYGIEVSGKLAIQGEMQMAGYWGNKELTKETIKGGYLVTNDLVWRDQDGFFYMIGRGDDMINVGGEKVSPIEIEEAVLKLPFVRECACVGVEDPLRKLGEVPAVFVCNERSETKAVPKEWKEEIEKKLREQLDPYKIPQQIIEMELLPRNKMGKIERSILKENWNRQNQKSNQSPVIANILNRRSIRKFSDKEITMDTVKLLIECGKSAPSGKNLHTRRFTVIQSSEEIQHLKQVIEETGKQKNKTVNGFYNPKVLILVSDDVRNQDGIQDVACAVENILLGAASLGLGGVWLNVLMDMCDEKAIRDMLAFYKIPKKHWVWAMIAIGYPSEEDTFTTRKEDVVVYI</sequence>
<organism evidence="6 7">
    <name type="scientific">[Clostridium] polysaccharolyticum</name>
    <dbReference type="NCBI Taxonomy" id="29364"/>
    <lineage>
        <taxon>Bacteria</taxon>
        <taxon>Bacillati</taxon>
        <taxon>Bacillota</taxon>
        <taxon>Clostridia</taxon>
        <taxon>Lachnospirales</taxon>
        <taxon>Lachnospiraceae</taxon>
    </lineage>
</organism>
<dbReference type="InterPro" id="IPR029479">
    <property type="entry name" value="Nitroreductase"/>
</dbReference>
<name>A0A1I0AFU2_9FIRM</name>
<comment type="similarity">
    <text evidence="1">Belongs to the ATP-dependent AMP-binding enzyme family.</text>
</comment>
<dbReference type="InterPro" id="IPR025110">
    <property type="entry name" value="AMP-bd_C"/>
</dbReference>